<feature type="disulfide bond" evidence="7">
    <location>
        <begin position="251"/>
        <end position="331"/>
    </location>
</feature>
<feature type="domain" description="EGF-like" evidence="8">
    <location>
        <begin position="566"/>
        <end position="598"/>
    </location>
</feature>
<reference evidence="11" key="2">
    <citation type="submission" date="2025-08" db="UniProtKB">
        <authorList>
            <consortium name="Ensembl"/>
        </authorList>
    </citation>
    <scope>IDENTIFICATION</scope>
    <source>
        <strain evidence="11">Thorbecke</strain>
    </source>
</reference>
<dbReference type="GO" id="GO:0008584">
    <property type="term" value="P:male gonad development"/>
    <property type="evidence" value="ECO:0007669"/>
    <property type="project" value="TreeGrafter"/>
</dbReference>
<dbReference type="PROSITE" id="PS01186">
    <property type="entry name" value="EGF_2"/>
    <property type="match status" value="1"/>
</dbReference>
<dbReference type="GO" id="GO:0006508">
    <property type="term" value="P:proteolysis"/>
    <property type="evidence" value="ECO:0007669"/>
    <property type="project" value="InterPro"/>
</dbReference>
<dbReference type="Pfam" id="PF08516">
    <property type="entry name" value="ADAM_CR"/>
    <property type="match status" value="1"/>
</dbReference>
<dbReference type="SMR" id="G1TKW3"/>
<dbReference type="GO" id="GO:0007155">
    <property type="term" value="P:cell adhesion"/>
    <property type="evidence" value="ECO:0007669"/>
    <property type="project" value="TreeGrafter"/>
</dbReference>
<dbReference type="PANTHER" id="PTHR11905:SF24">
    <property type="entry name" value="DISINTEGRIN AND METALLOPROTEINASE DOMAIN-CONTAINING PROTEIN 32"/>
    <property type="match status" value="1"/>
</dbReference>
<feature type="domain" description="Peptidase M12B" evidence="10">
    <location>
        <begin position="142"/>
        <end position="336"/>
    </location>
</feature>
<dbReference type="Bgee" id="ENSOCUG00000026361">
    <property type="expression patterns" value="Expressed in testis"/>
</dbReference>
<dbReference type="InterPro" id="IPR001590">
    <property type="entry name" value="Peptidase_M12B"/>
</dbReference>
<dbReference type="Gene3D" id="4.10.70.10">
    <property type="entry name" value="Disintegrin domain"/>
    <property type="match status" value="1"/>
</dbReference>
<dbReference type="CDD" id="cd04269">
    <property type="entry name" value="ZnMc_adamalysin_II_like"/>
    <property type="match status" value="1"/>
</dbReference>
<keyword evidence="2" id="KW-0812">Transmembrane</keyword>
<keyword evidence="4" id="KW-0472">Membrane</keyword>
<feature type="disulfide bond" evidence="7">
    <location>
        <begin position="295"/>
        <end position="300"/>
    </location>
</feature>
<comment type="caution">
    <text evidence="6">Lacks conserved residue(s) required for the propagation of feature annotation.</text>
</comment>
<dbReference type="InParanoid" id="G1TKW3"/>
<sequence length="672" mass="75799">DLLNEIEVKTATFKILFLIFRYFLADNFMVYLYNQGSVKSHSSGIQPQCYYQGYIEGYANSIVTLSTCSGLRGILQFENVSYGIEPLESTVKFQHLLYKLGEKSKEFSSFNSDTKSERKYPLDYHIYIDEKLKPSVPDMFPLYLEIYIVVDKALYEYLGSDSMIVTNKVIEVIGLVNSMFTRFKVTVVLSLLDLWSDENKISTAGEADELLHIFLNWKNSHLTFRPYDVVYLFIYKDYPDYVGAVFPGKICATGYSAGIAVYPKEMTLEAFSVVVSQMLALSLGISYDDPKKCHCSEANCIMNQRAIGVKTFSSCSLIDFQSFISNEGASCLQNKPQIQRQAKAVCGNGITEGSEICDCGTECGPDNCCDPRTCRPKVNIQCFEGECCLQYNHLCRASRNRECDIPEYCNGQTADCPRDITIHNGQLCNGGRLMCYDGDCPDLDQRCESLFGRGSKNAPFSCYEEIQSQRDRFGNCGHSIYGYVRCPYRSLVCGRLICTYPPRSLFRQTNGAVIFAKVRDKICVTIDYRLPKNDPDPLVIKSGSICDAGRICVNQACVEAKILRNQSRTCAQQCNGNGVCTSTGVCHCSPGFQPPNCQRHNRALPLLPEKKGKYLYFQPFNEILNLFIFTKHNLLGYLETNVCIEDLITVLLINENQIHLYPSSLLTLQDHD</sequence>
<dbReference type="GeneTree" id="ENSGT00940000161015"/>
<comment type="subcellular location">
    <subcellularLocation>
        <location evidence="1">Membrane</location>
        <topology evidence="1">Single-pass membrane protein</topology>
    </subcellularLocation>
</comment>
<dbReference type="AlphaFoldDB" id="G1TKW3"/>
<dbReference type="InterPro" id="IPR001762">
    <property type="entry name" value="Disintegrin_dom"/>
</dbReference>
<evidence type="ECO:0000256" key="1">
    <source>
        <dbReference type="ARBA" id="ARBA00004167"/>
    </source>
</evidence>
<dbReference type="PANTHER" id="PTHR11905">
    <property type="entry name" value="ADAM A DISINTEGRIN AND METALLOPROTEASE DOMAIN"/>
    <property type="match status" value="1"/>
</dbReference>
<proteinExistence type="predicted"/>
<dbReference type="Pfam" id="PF00200">
    <property type="entry name" value="Disintegrin"/>
    <property type="match status" value="1"/>
</dbReference>
<evidence type="ECO:0000256" key="3">
    <source>
        <dbReference type="ARBA" id="ARBA00022989"/>
    </source>
</evidence>
<evidence type="ECO:0000259" key="8">
    <source>
        <dbReference type="PROSITE" id="PS50026"/>
    </source>
</evidence>
<dbReference type="InterPro" id="IPR000742">
    <property type="entry name" value="EGF"/>
</dbReference>
<evidence type="ECO:0000256" key="2">
    <source>
        <dbReference type="ARBA" id="ARBA00022692"/>
    </source>
</evidence>
<dbReference type="SUPFAM" id="SSF55486">
    <property type="entry name" value="Metalloproteases ('zincins'), catalytic domain"/>
    <property type="match status" value="1"/>
</dbReference>
<dbReference type="GO" id="GO:0004222">
    <property type="term" value="F:metalloendopeptidase activity"/>
    <property type="evidence" value="ECO:0007669"/>
    <property type="project" value="InterPro"/>
</dbReference>
<protein>
    <recommendedName>
        <fullName evidence="13">ADAM metallopeptidase domain 32</fullName>
    </recommendedName>
</protein>
<dbReference type="Proteomes" id="UP000001811">
    <property type="component" value="Unplaced"/>
</dbReference>
<keyword evidence="6" id="KW-0245">EGF-like domain</keyword>
<keyword evidence="5 6" id="KW-1015">Disulfide bond</keyword>
<dbReference type="PROSITE" id="PS50026">
    <property type="entry name" value="EGF_3"/>
    <property type="match status" value="1"/>
</dbReference>
<dbReference type="InterPro" id="IPR006586">
    <property type="entry name" value="ADAM_Cys-rich"/>
</dbReference>
<evidence type="ECO:0000259" key="10">
    <source>
        <dbReference type="PROSITE" id="PS50215"/>
    </source>
</evidence>
<evidence type="ECO:0000313" key="11">
    <source>
        <dbReference type="Ensembl" id="ENSOCUP00000017607.2"/>
    </source>
</evidence>
<reference evidence="11" key="3">
    <citation type="submission" date="2025-09" db="UniProtKB">
        <authorList>
            <consortium name="Ensembl"/>
        </authorList>
    </citation>
    <scope>IDENTIFICATION</scope>
    <source>
        <strain evidence="11">Thorbecke</strain>
    </source>
</reference>
<dbReference type="GO" id="GO:0007339">
    <property type="term" value="P:binding of sperm to zona pellucida"/>
    <property type="evidence" value="ECO:0007669"/>
    <property type="project" value="TreeGrafter"/>
</dbReference>
<feature type="disulfide bond" evidence="6">
    <location>
        <begin position="570"/>
        <end position="580"/>
    </location>
</feature>
<evidence type="ECO:0000256" key="7">
    <source>
        <dbReference type="PROSITE-ProRule" id="PRU00276"/>
    </source>
</evidence>
<evidence type="ECO:0008006" key="13">
    <source>
        <dbReference type="Google" id="ProtNLM"/>
    </source>
</evidence>
<evidence type="ECO:0000256" key="6">
    <source>
        <dbReference type="PROSITE-ProRule" id="PRU00076"/>
    </source>
</evidence>
<dbReference type="InterPro" id="IPR036436">
    <property type="entry name" value="Disintegrin_dom_sf"/>
</dbReference>
<dbReference type="SMART" id="SM00050">
    <property type="entry name" value="DISIN"/>
    <property type="match status" value="1"/>
</dbReference>
<dbReference type="Pfam" id="PF01421">
    <property type="entry name" value="Reprolysin"/>
    <property type="match status" value="1"/>
</dbReference>
<feature type="disulfide bond" evidence="6">
    <location>
        <begin position="588"/>
        <end position="597"/>
    </location>
</feature>
<dbReference type="SUPFAM" id="SSF57552">
    <property type="entry name" value="Blood coagulation inhibitor (disintegrin)"/>
    <property type="match status" value="1"/>
</dbReference>
<dbReference type="Gene3D" id="3.40.390.10">
    <property type="entry name" value="Collagenase (Catalytic Domain)"/>
    <property type="match status" value="1"/>
</dbReference>
<evidence type="ECO:0000256" key="5">
    <source>
        <dbReference type="ARBA" id="ARBA00023157"/>
    </source>
</evidence>
<evidence type="ECO:0000256" key="4">
    <source>
        <dbReference type="ARBA" id="ARBA00023136"/>
    </source>
</evidence>
<dbReference type="SMART" id="SM00608">
    <property type="entry name" value="ACR"/>
    <property type="match status" value="1"/>
</dbReference>
<dbReference type="PROSITE" id="PS50214">
    <property type="entry name" value="DISINTEGRIN_2"/>
    <property type="match status" value="1"/>
</dbReference>
<dbReference type="HOGENOM" id="CLU_012714_4_1_1"/>
<name>G1TKW3_RABIT</name>
<dbReference type="GO" id="GO:0005886">
    <property type="term" value="C:plasma membrane"/>
    <property type="evidence" value="ECO:0007669"/>
    <property type="project" value="TreeGrafter"/>
</dbReference>
<feature type="domain" description="Disintegrin" evidence="9">
    <location>
        <begin position="343"/>
        <end position="424"/>
    </location>
</feature>
<dbReference type="InterPro" id="IPR024079">
    <property type="entry name" value="MetalloPept_cat_dom_sf"/>
</dbReference>
<dbReference type="Ensembl" id="ENSOCUT00000022785.2">
    <property type="protein sequence ID" value="ENSOCUP00000017607.2"/>
    <property type="gene ID" value="ENSOCUG00000026361.2"/>
</dbReference>
<dbReference type="PROSITE" id="PS50215">
    <property type="entry name" value="ADAM_MEPRO"/>
    <property type="match status" value="1"/>
</dbReference>
<dbReference type="PaxDb" id="9986-ENSOCUP00000017607"/>
<evidence type="ECO:0000259" key="9">
    <source>
        <dbReference type="PROSITE" id="PS50214"/>
    </source>
</evidence>
<accession>G1TKW3</accession>
<dbReference type="InterPro" id="IPR034027">
    <property type="entry name" value="Reprolysin_adamalysin"/>
</dbReference>
<keyword evidence="3" id="KW-1133">Transmembrane helix</keyword>
<keyword evidence="12" id="KW-1185">Reference proteome</keyword>
<reference evidence="11 12" key="1">
    <citation type="journal article" date="2011" name="Nature">
        <title>A high-resolution map of human evolutionary constraint using 29 mammals.</title>
        <authorList>
            <person name="Lindblad-Toh K."/>
            <person name="Garber M."/>
            <person name="Zuk O."/>
            <person name="Lin M.F."/>
            <person name="Parker B.J."/>
            <person name="Washietl S."/>
            <person name="Kheradpour P."/>
            <person name="Ernst J."/>
            <person name="Jordan G."/>
            <person name="Mauceli E."/>
            <person name="Ward L.D."/>
            <person name="Lowe C.B."/>
            <person name="Holloway A.K."/>
            <person name="Clamp M."/>
            <person name="Gnerre S."/>
            <person name="Alfoldi J."/>
            <person name="Beal K."/>
            <person name="Chang J."/>
            <person name="Clawson H."/>
            <person name="Cuff J."/>
            <person name="Di Palma F."/>
            <person name="Fitzgerald S."/>
            <person name="Flicek P."/>
            <person name="Guttman M."/>
            <person name="Hubisz M.J."/>
            <person name="Jaffe D.B."/>
            <person name="Jungreis I."/>
            <person name="Kent W.J."/>
            <person name="Kostka D."/>
            <person name="Lara M."/>
            <person name="Martins A.L."/>
            <person name="Massingham T."/>
            <person name="Moltke I."/>
            <person name="Raney B.J."/>
            <person name="Rasmussen M.D."/>
            <person name="Robinson J."/>
            <person name="Stark A."/>
            <person name="Vilella A.J."/>
            <person name="Wen J."/>
            <person name="Xie X."/>
            <person name="Zody M.C."/>
            <person name="Baldwin J."/>
            <person name="Bloom T."/>
            <person name="Chin C.W."/>
            <person name="Heiman D."/>
            <person name="Nicol R."/>
            <person name="Nusbaum C."/>
            <person name="Young S."/>
            <person name="Wilkinson J."/>
            <person name="Worley K.C."/>
            <person name="Kovar C.L."/>
            <person name="Muzny D.M."/>
            <person name="Gibbs R.A."/>
            <person name="Cree A."/>
            <person name="Dihn H.H."/>
            <person name="Fowler G."/>
            <person name="Jhangiani S."/>
            <person name="Joshi V."/>
            <person name="Lee S."/>
            <person name="Lewis L.R."/>
            <person name="Nazareth L.V."/>
            <person name="Okwuonu G."/>
            <person name="Santibanez J."/>
            <person name="Warren W.C."/>
            <person name="Mardis E.R."/>
            <person name="Weinstock G.M."/>
            <person name="Wilson R.K."/>
            <person name="Delehaunty K."/>
            <person name="Dooling D."/>
            <person name="Fronik C."/>
            <person name="Fulton L."/>
            <person name="Fulton B."/>
            <person name="Graves T."/>
            <person name="Minx P."/>
            <person name="Sodergren E."/>
            <person name="Birney E."/>
            <person name="Margulies E.H."/>
            <person name="Herrero J."/>
            <person name="Green E.D."/>
            <person name="Haussler D."/>
            <person name="Siepel A."/>
            <person name="Goldman N."/>
            <person name="Pollard K.S."/>
            <person name="Pedersen J.S."/>
            <person name="Lander E.S."/>
            <person name="Kellis M."/>
        </authorList>
    </citation>
    <scope>NUCLEOTIDE SEQUENCE [LARGE SCALE GENOMIC DNA]</scope>
    <source>
        <strain evidence="12">Thorbecke</strain>
    </source>
</reference>
<organism evidence="11 12">
    <name type="scientific">Oryctolagus cuniculus</name>
    <name type="common">Rabbit</name>
    <dbReference type="NCBI Taxonomy" id="9986"/>
    <lineage>
        <taxon>Eukaryota</taxon>
        <taxon>Metazoa</taxon>
        <taxon>Chordata</taxon>
        <taxon>Craniata</taxon>
        <taxon>Vertebrata</taxon>
        <taxon>Euteleostomi</taxon>
        <taxon>Mammalia</taxon>
        <taxon>Eutheria</taxon>
        <taxon>Euarchontoglires</taxon>
        <taxon>Glires</taxon>
        <taxon>Lagomorpha</taxon>
        <taxon>Leporidae</taxon>
        <taxon>Oryctolagus</taxon>
    </lineage>
</organism>
<evidence type="ECO:0000313" key="12">
    <source>
        <dbReference type="Proteomes" id="UP000001811"/>
    </source>
</evidence>
<dbReference type="eggNOG" id="KOG3607">
    <property type="taxonomic scope" value="Eukaryota"/>
</dbReference>